<keyword evidence="6" id="KW-0915">Sodium</keyword>
<dbReference type="Gene3D" id="1.20.1530.10">
    <property type="entry name" value="Na+/H+ antiporter like domain"/>
    <property type="match status" value="1"/>
</dbReference>
<feature type="transmembrane region" description="Helical" evidence="6">
    <location>
        <begin position="240"/>
        <end position="257"/>
    </location>
</feature>
<protein>
    <recommendedName>
        <fullName evidence="6">Na(+)/H(+) antiporter NhaA</fullName>
    </recommendedName>
    <alternativeName>
        <fullName evidence="6">Sodium/proton antiporter NhaA</fullName>
    </alternativeName>
</protein>
<dbReference type="HAMAP" id="MF_01844">
    <property type="entry name" value="NhaA"/>
    <property type="match status" value="1"/>
</dbReference>
<keyword evidence="6" id="KW-0813">Transport</keyword>
<keyword evidence="2 6" id="KW-1003">Cell membrane</keyword>
<feature type="transmembrane region" description="Helical" evidence="6">
    <location>
        <begin position="263"/>
        <end position="282"/>
    </location>
</feature>
<evidence type="ECO:0000313" key="8">
    <source>
        <dbReference type="Proteomes" id="UP000297149"/>
    </source>
</evidence>
<dbReference type="InterPro" id="IPR004670">
    <property type="entry name" value="NhaA"/>
</dbReference>
<evidence type="ECO:0000256" key="2">
    <source>
        <dbReference type="ARBA" id="ARBA00022475"/>
    </source>
</evidence>
<feature type="transmembrane region" description="Helical" evidence="6">
    <location>
        <begin position="407"/>
        <end position="426"/>
    </location>
</feature>
<dbReference type="GO" id="GO:0006885">
    <property type="term" value="P:regulation of pH"/>
    <property type="evidence" value="ECO:0007669"/>
    <property type="project" value="UniProtKB-UniRule"/>
</dbReference>
<evidence type="ECO:0000313" key="7">
    <source>
        <dbReference type="EMBL" id="QCD42916.1"/>
    </source>
</evidence>
<evidence type="ECO:0000256" key="3">
    <source>
        <dbReference type="ARBA" id="ARBA00022692"/>
    </source>
</evidence>
<dbReference type="Proteomes" id="UP000297149">
    <property type="component" value="Chromosome"/>
</dbReference>
<evidence type="ECO:0000256" key="1">
    <source>
        <dbReference type="ARBA" id="ARBA00004429"/>
    </source>
</evidence>
<comment type="similarity">
    <text evidence="6">Belongs to the NhaA Na(+)/H(+) (TC 2.A.33) antiporter family.</text>
</comment>
<keyword evidence="6" id="KW-0050">Antiport</keyword>
<accession>A0A4P7W4E4</accession>
<evidence type="ECO:0000256" key="6">
    <source>
        <dbReference type="HAMAP-Rule" id="MF_01844"/>
    </source>
</evidence>
<evidence type="ECO:0000256" key="5">
    <source>
        <dbReference type="ARBA" id="ARBA00023136"/>
    </source>
</evidence>
<sequence length="476" mass="50850">MSAHGSSYGKPDLNPVDFESGGFAHHIFYSARQALRHHATGGNVLILATVLALIVANIHGINGLYSSFWNQEMRLQVGDFNIFSHGGHPMTVLQFINDALMALFFFTIGLEIKREVLVGELSSFRQALLPIMGAIGGMVFPVGSFLILSAGTDYIDGAAIPMATDIAFSLGVLAILGSRVPLSLKIFLTTLAVVDDIGGIIVIAAFYSTHIDLAFIGYAAVGLAVLIVGGGLLKIQSKIFYVLVGGVVWFFVLNSGIHPTISGVLVAFCVPSVPVYAPGKYVKIIRRSIRNFDEADDEDFGNGKLLNHEEMDWLKEIESASDKVISPLQDLEDSLHPVVNYLIIPLFAFANAGIYLLDMNPMTLVSGISLAIIIGLVVGKFVGILLFSWLTVRFRLAPMPEGSDWKMIAGVAMLGGIGFTVSLFIANLSFGEGDASGLALLNDAKLGIVVGSLLAGGIGYFILARFLPAANGRNDV</sequence>
<name>A0A4P7W4E4_9BACT</name>
<dbReference type="RefSeq" id="WP_136416139.1">
    <property type="nucleotide sequence ID" value="NZ_CP039396.1"/>
</dbReference>
<organism evidence="7 8">
    <name type="scientific">Duncaniella dubosii</name>
    <dbReference type="NCBI Taxonomy" id="2518971"/>
    <lineage>
        <taxon>Bacteria</taxon>
        <taxon>Pseudomonadati</taxon>
        <taxon>Bacteroidota</taxon>
        <taxon>Bacteroidia</taxon>
        <taxon>Bacteroidales</taxon>
        <taxon>Muribaculaceae</taxon>
        <taxon>Duncaniella</taxon>
    </lineage>
</organism>
<dbReference type="PANTHER" id="PTHR30341:SF0">
    <property type="entry name" value="NA(+)_H(+) ANTIPORTER NHAA"/>
    <property type="match status" value="1"/>
</dbReference>
<feature type="transmembrane region" description="Helical" evidence="6">
    <location>
        <begin position="446"/>
        <end position="467"/>
    </location>
</feature>
<dbReference type="AlphaFoldDB" id="A0A4P7W4E4"/>
<feature type="transmembrane region" description="Helical" evidence="6">
    <location>
        <begin position="213"/>
        <end position="233"/>
    </location>
</feature>
<keyword evidence="6" id="KW-0739">Sodium transport</keyword>
<keyword evidence="5 6" id="KW-0472">Membrane</keyword>
<dbReference type="NCBIfam" id="TIGR00773">
    <property type="entry name" value="NhaA"/>
    <property type="match status" value="1"/>
</dbReference>
<feature type="transmembrane region" description="Helical" evidence="6">
    <location>
        <begin position="154"/>
        <end position="176"/>
    </location>
</feature>
<dbReference type="InterPro" id="IPR023171">
    <property type="entry name" value="Na/H_antiporter_dom_sf"/>
</dbReference>
<dbReference type="KEGG" id="ddb:E7747_11850"/>
<gene>
    <name evidence="6 7" type="primary">nhaA</name>
    <name evidence="7" type="ORF">E7747_11850</name>
</gene>
<comment type="subcellular location">
    <subcellularLocation>
        <location evidence="1">Cell inner membrane</location>
        <topology evidence="1">Multi-pass membrane protein</topology>
    </subcellularLocation>
    <subcellularLocation>
        <location evidence="6">Cell membrane</location>
        <topology evidence="6">Multi-pass membrane protein</topology>
    </subcellularLocation>
</comment>
<feature type="transmembrane region" description="Helical" evidence="6">
    <location>
        <begin position="188"/>
        <end position="207"/>
    </location>
</feature>
<dbReference type="GO" id="GO:0005886">
    <property type="term" value="C:plasma membrane"/>
    <property type="evidence" value="ECO:0007669"/>
    <property type="project" value="UniProtKB-SubCell"/>
</dbReference>
<dbReference type="EMBL" id="CP039396">
    <property type="protein sequence ID" value="QCD42916.1"/>
    <property type="molecule type" value="Genomic_DNA"/>
</dbReference>
<evidence type="ECO:0000256" key="4">
    <source>
        <dbReference type="ARBA" id="ARBA00022989"/>
    </source>
</evidence>
<feature type="transmembrane region" description="Helical" evidence="6">
    <location>
        <begin position="88"/>
        <end position="106"/>
    </location>
</feature>
<feature type="transmembrane region" description="Helical" evidence="6">
    <location>
        <begin position="127"/>
        <end position="148"/>
    </location>
</feature>
<feature type="transmembrane region" description="Helical" evidence="6">
    <location>
        <begin position="338"/>
        <end position="357"/>
    </location>
</feature>
<dbReference type="Pfam" id="PF06965">
    <property type="entry name" value="Na_H_antiport_1"/>
    <property type="match status" value="1"/>
</dbReference>
<dbReference type="PANTHER" id="PTHR30341">
    <property type="entry name" value="SODIUM ION/PROTON ANTIPORTER NHAA-RELATED"/>
    <property type="match status" value="1"/>
</dbReference>
<proteinExistence type="inferred from homology"/>
<keyword evidence="3 6" id="KW-0812">Transmembrane</keyword>
<reference evidence="8" key="1">
    <citation type="submission" date="2019-02" db="EMBL/GenBank/DDBJ databases">
        <title>Isolation and identification of novel species under the genus Muribaculum.</title>
        <authorList>
            <person name="Miyake S."/>
            <person name="Ding Y."/>
            <person name="Low A."/>
            <person name="Soh M."/>
            <person name="Seedorf H."/>
        </authorList>
    </citation>
    <scope>NUCLEOTIDE SEQUENCE [LARGE SCALE GENOMIC DNA]</scope>
    <source>
        <strain evidence="8">H5</strain>
    </source>
</reference>
<comment type="function">
    <text evidence="6">Na(+)/H(+) antiporter that extrudes sodium in exchange for external protons.</text>
</comment>
<comment type="catalytic activity">
    <reaction evidence="6">
        <text>Na(+)(in) + 2 H(+)(out) = Na(+)(out) + 2 H(+)(in)</text>
        <dbReference type="Rhea" id="RHEA:29251"/>
        <dbReference type="ChEBI" id="CHEBI:15378"/>
        <dbReference type="ChEBI" id="CHEBI:29101"/>
    </reaction>
</comment>
<feature type="transmembrane region" description="Helical" evidence="6">
    <location>
        <begin position="44"/>
        <end position="68"/>
    </location>
</feature>
<keyword evidence="8" id="KW-1185">Reference proteome</keyword>
<feature type="transmembrane region" description="Helical" evidence="6">
    <location>
        <begin position="363"/>
        <end position="387"/>
    </location>
</feature>
<keyword evidence="6" id="KW-0406">Ion transport</keyword>
<keyword evidence="4 6" id="KW-1133">Transmembrane helix</keyword>
<dbReference type="GO" id="GO:0015385">
    <property type="term" value="F:sodium:proton antiporter activity"/>
    <property type="evidence" value="ECO:0007669"/>
    <property type="project" value="UniProtKB-UniRule"/>
</dbReference>